<accession>A0ABS7F5V9</accession>
<evidence type="ECO:0000256" key="1">
    <source>
        <dbReference type="ARBA" id="ARBA00022741"/>
    </source>
</evidence>
<dbReference type="Pfam" id="PF00448">
    <property type="entry name" value="SRP54"/>
    <property type="match status" value="1"/>
</dbReference>
<dbReference type="Proteomes" id="UP001519924">
    <property type="component" value="Unassembled WGS sequence"/>
</dbReference>
<protein>
    <submittedName>
        <fullName evidence="5">GTPase</fullName>
    </submittedName>
</protein>
<proteinExistence type="predicted"/>
<feature type="region of interest" description="Disordered" evidence="3">
    <location>
        <begin position="45"/>
        <end position="84"/>
    </location>
</feature>
<keyword evidence="2" id="KW-0342">GTP-binding</keyword>
<feature type="compositionally biased region" description="Pro residues" evidence="3">
    <location>
        <begin position="55"/>
        <end position="68"/>
    </location>
</feature>
<keyword evidence="1" id="KW-0547">Nucleotide-binding</keyword>
<comment type="caution">
    <text evidence="5">The sequence shown here is derived from an EMBL/GenBank/DDBJ whole genome shotgun (WGS) entry which is preliminary data.</text>
</comment>
<dbReference type="SMART" id="SM00962">
    <property type="entry name" value="SRP54"/>
    <property type="match status" value="1"/>
</dbReference>
<reference evidence="5 6" key="1">
    <citation type="submission" date="2021-08" db="EMBL/GenBank/DDBJ databases">
        <title>Caldovatus sediminis gen. nov., sp. nov., a moderately thermophilic bacterium isolated from a hot spring.</title>
        <authorList>
            <person name="Hu C.-J."/>
            <person name="Li W.-J."/>
            <person name="Xian W.-D."/>
        </authorList>
    </citation>
    <scope>NUCLEOTIDE SEQUENCE [LARGE SCALE GENOMIC DNA]</scope>
    <source>
        <strain evidence="5 6">SYSU G05006</strain>
    </source>
</reference>
<sequence>MRLKLYRAASMPEAMRRIRAELGTDAIILATRRVADEVEVTAALEPEEDAAEPLLIPPPPAPAGPVPPGGAGVPGAAGRAAAAPPPGLAAHNLPAGLAAGLAGGALEERLAAMLEFAPLPAGAPRPLLLVGPPGAGKTLTCAKLAARRVLGGEAAAAAGPPLVVTTDDRRTGATEQLAAFTRLLGLTLAVAPGPAALAKALRHRGGSGTPALIDTAGCDPFAPAEAAALRDLARAAEAEIALVLPAGLDAEEAAELARGFAALGARHLIPTRLDLTRRLGGVLAAAAAAPLALGEAGSGPGVADGLTPLTPALLAARLLAPLPLRTPLEPAA</sequence>
<dbReference type="RefSeq" id="WP_220118489.1">
    <property type="nucleotide sequence ID" value="NZ_JAHZUY010000049.1"/>
</dbReference>
<dbReference type="InterPro" id="IPR027417">
    <property type="entry name" value="P-loop_NTPase"/>
</dbReference>
<evidence type="ECO:0000313" key="5">
    <source>
        <dbReference type="EMBL" id="MBW8270703.1"/>
    </source>
</evidence>
<evidence type="ECO:0000256" key="3">
    <source>
        <dbReference type="SAM" id="MobiDB-lite"/>
    </source>
</evidence>
<dbReference type="InterPro" id="IPR000897">
    <property type="entry name" value="SRP54_GTPase_dom"/>
</dbReference>
<organism evidence="5 6">
    <name type="scientific">Caldovatus aquaticus</name>
    <dbReference type="NCBI Taxonomy" id="2865671"/>
    <lineage>
        <taxon>Bacteria</taxon>
        <taxon>Pseudomonadati</taxon>
        <taxon>Pseudomonadota</taxon>
        <taxon>Alphaproteobacteria</taxon>
        <taxon>Acetobacterales</taxon>
        <taxon>Roseomonadaceae</taxon>
        <taxon>Caldovatus</taxon>
    </lineage>
</organism>
<dbReference type="EMBL" id="JAHZUY010000049">
    <property type="protein sequence ID" value="MBW8270703.1"/>
    <property type="molecule type" value="Genomic_DNA"/>
</dbReference>
<dbReference type="Gene3D" id="3.40.50.300">
    <property type="entry name" value="P-loop containing nucleotide triphosphate hydrolases"/>
    <property type="match status" value="1"/>
</dbReference>
<keyword evidence="6" id="KW-1185">Reference proteome</keyword>
<evidence type="ECO:0000259" key="4">
    <source>
        <dbReference type="SMART" id="SM00962"/>
    </source>
</evidence>
<evidence type="ECO:0000256" key="2">
    <source>
        <dbReference type="ARBA" id="ARBA00023134"/>
    </source>
</evidence>
<gene>
    <name evidence="5" type="ORF">K1J50_14560</name>
</gene>
<feature type="domain" description="SRP54-type proteins GTP-binding" evidence="4">
    <location>
        <begin position="124"/>
        <end position="320"/>
    </location>
</feature>
<evidence type="ECO:0000313" key="6">
    <source>
        <dbReference type="Proteomes" id="UP001519924"/>
    </source>
</evidence>
<name>A0ABS7F5V9_9PROT</name>
<dbReference type="SUPFAM" id="SSF52540">
    <property type="entry name" value="P-loop containing nucleoside triphosphate hydrolases"/>
    <property type="match status" value="1"/>
</dbReference>